<dbReference type="AlphaFoldDB" id="V5BGI5"/>
<evidence type="ECO:0000313" key="2">
    <source>
        <dbReference type="Proteomes" id="UP000017842"/>
    </source>
</evidence>
<dbReference type="Proteomes" id="UP000017842">
    <property type="component" value="Unassembled WGS sequence"/>
</dbReference>
<sequence length="53" mass="5615">MEATAFTDQCNQKEKACKNEESIYKVEGRAAFGASLSNAMLDEAANAEKSAAA</sequence>
<proteinExistence type="predicted"/>
<keyword evidence="2" id="KW-1185">Reference proteome</keyword>
<dbReference type="RefSeq" id="WP_023496508.1">
    <property type="nucleotide sequence ID" value="NZ_AYLO01000160.1"/>
</dbReference>
<organism evidence="1 2">
    <name type="scientific">Methyloglobulus morosus KoM1</name>
    <dbReference type="NCBI Taxonomy" id="1116472"/>
    <lineage>
        <taxon>Bacteria</taxon>
        <taxon>Pseudomonadati</taxon>
        <taxon>Pseudomonadota</taxon>
        <taxon>Gammaproteobacteria</taxon>
        <taxon>Methylococcales</taxon>
        <taxon>Methylococcaceae</taxon>
        <taxon>Methyloglobulus</taxon>
    </lineage>
</organism>
<name>V5BGI5_9GAMM</name>
<protein>
    <submittedName>
        <fullName evidence="1">Uncharacterized protein</fullName>
    </submittedName>
</protein>
<dbReference type="EMBL" id="AYLO01000160">
    <property type="protein sequence ID" value="ESS66864.1"/>
    <property type="molecule type" value="Genomic_DNA"/>
</dbReference>
<accession>V5BGI5</accession>
<comment type="caution">
    <text evidence="1">The sequence shown here is derived from an EMBL/GenBank/DDBJ whole genome shotgun (WGS) entry which is preliminary data.</text>
</comment>
<reference evidence="1 2" key="1">
    <citation type="journal article" date="2013" name="Genome Announc.">
        <title>Draft Genome Sequence of the Methanotrophic Gammaproteobacterium Methyloglobulus morosus DSM 22980 Strain KoM1.</title>
        <authorList>
            <person name="Poehlein A."/>
            <person name="Deutzmann J.S."/>
            <person name="Daniel R."/>
            <person name="Simeonova D.D."/>
        </authorList>
    </citation>
    <scope>NUCLEOTIDE SEQUENCE [LARGE SCALE GENOMIC DNA]</scope>
    <source>
        <strain evidence="1 2">KoM1</strain>
    </source>
</reference>
<gene>
    <name evidence="1" type="ORF">MGMO_175c00010</name>
</gene>
<evidence type="ECO:0000313" key="1">
    <source>
        <dbReference type="EMBL" id="ESS66864.1"/>
    </source>
</evidence>